<dbReference type="AlphaFoldDB" id="A0A9P9DJ89"/>
<dbReference type="InterPro" id="IPR014612">
    <property type="entry name" value="Pop7/Rpp20"/>
</dbReference>
<dbReference type="OrthoDB" id="5416589at2759"/>
<evidence type="ECO:0000313" key="5">
    <source>
        <dbReference type="EMBL" id="KAH7119967.1"/>
    </source>
</evidence>
<accession>A0A9P9DJ89</accession>
<dbReference type="GO" id="GO:0001682">
    <property type="term" value="P:tRNA 5'-leader removal"/>
    <property type="evidence" value="ECO:0007669"/>
    <property type="project" value="InterPro"/>
</dbReference>
<dbReference type="InterPro" id="IPR020241">
    <property type="entry name" value="RNase_P/MRP_Pop7_fungi"/>
</dbReference>
<evidence type="ECO:0000256" key="2">
    <source>
        <dbReference type="ARBA" id="ARBA00022694"/>
    </source>
</evidence>
<protein>
    <submittedName>
        <fullName evidence="5">Rpp20 subunit of nuclear RNase MRP and P-domain-containing protein</fullName>
    </submittedName>
</protein>
<dbReference type="GO" id="GO:0000294">
    <property type="term" value="P:nuclear-transcribed mRNA catabolic process, RNase MRP-dependent"/>
    <property type="evidence" value="ECO:0007669"/>
    <property type="project" value="TreeGrafter"/>
</dbReference>
<keyword evidence="3" id="KW-0539">Nucleus</keyword>
<sequence>MPPSERTLNPRKRPRLPPTHTSTSRPLPHPAIPSPFTSSTCPKTLYITPTTPLLPTTHRITRLLSQIQQRSNQSASSRPRSKKHAPGLTAHGHLRPRDVEGAIAEAVENGRGKEVKEEVYLKASGKAIPRALEIGCFFQGEGRGCGVRVKIGGVRAVDDVLLKKHGEEGRMDVDIEGGEDGDEEEDEIAETRIRTVSTVTVAIWSL</sequence>
<dbReference type="PANTHER" id="PTHR28256:SF1">
    <property type="entry name" value="RIBONUCLEASES P_MRP PROTEIN SUBUNIT POP7"/>
    <property type="match status" value="1"/>
</dbReference>
<name>A0A9P9DJ89_9PLEO</name>
<dbReference type="GO" id="GO:0003723">
    <property type="term" value="F:RNA binding"/>
    <property type="evidence" value="ECO:0007669"/>
    <property type="project" value="TreeGrafter"/>
</dbReference>
<dbReference type="PANTHER" id="PTHR28256">
    <property type="entry name" value="RIBONUCLEASES P/MRP PROTEIN SUBUNIT POP7"/>
    <property type="match status" value="1"/>
</dbReference>
<proteinExistence type="predicted"/>
<dbReference type="GO" id="GO:0006364">
    <property type="term" value="P:rRNA processing"/>
    <property type="evidence" value="ECO:0007669"/>
    <property type="project" value="TreeGrafter"/>
</dbReference>
<feature type="region of interest" description="Disordered" evidence="4">
    <location>
        <begin position="1"/>
        <end position="39"/>
    </location>
</feature>
<dbReference type="Gene3D" id="3.30.110.20">
    <property type="entry name" value="Alba-like domain"/>
    <property type="match status" value="1"/>
</dbReference>
<dbReference type="GO" id="GO:0005655">
    <property type="term" value="C:nucleolar ribonuclease P complex"/>
    <property type="evidence" value="ECO:0007669"/>
    <property type="project" value="InterPro"/>
</dbReference>
<evidence type="ECO:0000256" key="4">
    <source>
        <dbReference type="SAM" id="MobiDB-lite"/>
    </source>
</evidence>
<evidence type="ECO:0000256" key="3">
    <source>
        <dbReference type="ARBA" id="ARBA00023242"/>
    </source>
</evidence>
<dbReference type="GO" id="GO:0004526">
    <property type="term" value="F:ribonuclease P activity"/>
    <property type="evidence" value="ECO:0007669"/>
    <property type="project" value="TreeGrafter"/>
</dbReference>
<dbReference type="GO" id="GO:0000171">
    <property type="term" value="F:ribonuclease MRP activity"/>
    <property type="evidence" value="ECO:0007669"/>
    <property type="project" value="TreeGrafter"/>
</dbReference>
<feature type="compositionally biased region" description="Polar residues" evidence="4">
    <location>
        <begin position="67"/>
        <end position="78"/>
    </location>
</feature>
<dbReference type="GO" id="GO:0034965">
    <property type="term" value="P:intronic box C/D snoRNA processing"/>
    <property type="evidence" value="ECO:0007669"/>
    <property type="project" value="TreeGrafter"/>
</dbReference>
<feature type="region of interest" description="Disordered" evidence="4">
    <location>
        <begin position="67"/>
        <end position="98"/>
    </location>
</feature>
<evidence type="ECO:0000313" key="6">
    <source>
        <dbReference type="Proteomes" id="UP000700596"/>
    </source>
</evidence>
<dbReference type="EMBL" id="JAGMWT010000011">
    <property type="protein sequence ID" value="KAH7119967.1"/>
    <property type="molecule type" value="Genomic_DNA"/>
</dbReference>
<dbReference type="InterPro" id="IPR036882">
    <property type="entry name" value="Alba-like_dom_sf"/>
</dbReference>
<comment type="subcellular location">
    <subcellularLocation>
        <location evidence="1">Nucleus</location>
    </subcellularLocation>
</comment>
<organism evidence="5 6">
    <name type="scientific">Dendryphion nanum</name>
    <dbReference type="NCBI Taxonomy" id="256645"/>
    <lineage>
        <taxon>Eukaryota</taxon>
        <taxon>Fungi</taxon>
        <taxon>Dikarya</taxon>
        <taxon>Ascomycota</taxon>
        <taxon>Pezizomycotina</taxon>
        <taxon>Dothideomycetes</taxon>
        <taxon>Pleosporomycetidae</taxon>
        <taxon>Pleosporales</taxon>
        <taxon>Torulaceae</taxon>
        <taxon>Dendryphion</taxon>
    </lineage>
</organism>
<keyword evidence="6" id="KW-1185">Reference proteome</keyword>
<dbReference type="Proteomes" id="UP000700596">
    <property type="component" value="Unassembled WGS sequence"/>
</dbReference>
<dbReference type="Pfam" id="PF12328">
    <property type="entry name" value="Rpp20"/>
    <property type="match status" value="1"/>
</dbReference>
<evidence type="ECO:0000256" key="1">
    <source>
        <dbReference type="ARBA" id="ARBA00004123"/>
    </source>
</evidence>
<reference evidence="5" key="1">
    <citation type="journal article" date="2021" name="Nat. Commun.">
        <title>Genetic determinants of endophytism in the Arabidopsis root mycobiome.</title>
        <authorList>
            <person name="Mesny F."/>
            <person name="Miyauchi S."/>
            <person name="Thiergart T."/>
            <person name="Pickel B."/>
            <person name="Atanasova L."/>
            <person name="Karlsson M."/>
            <person name="Huettel B."/>
            <person name="Barry K.W."/>
            <person name="Haridas S."/>
            <person name="Chen C."/>
            <person name="Bauer D."/>
            <person name="Andreopoulos W."/>
            <person name="Pangilinan J."/>
            <person name="LaButti K."/>
            <person name="Riley R."/>
            <person name="Lipzen A."/>
            <person name="Clum A."/>
            <person name="Drula E."/>
            <person name="Henrissat B."/>
            <person name="Kohler A."/>
            <person name="Grigoriev I.V."/>
            <person name="Martin F.M."/>
            <person name="Hacquard S."/>
        </authorList>
    </citation>
    <scope>NUCLEOTIDE SEQUENCE</scope>
    <source>
        <strain evidence="5">MPI-CAGE-CH-0243</strain>
    </source>
</reference>
<keyword evidence="2" id="KW-0819">tRNA processing</keyword>
<gene>
    <name evidence="5" type="ORF">B0J11DRAFT_492093</name>
</gene>
<comment type="caution">
    <text evidence="5">The sequence shown here is derived from an EMBL/GenBank/DDBJ whole genome shotgun (WGS) entry which is preliminary data.</text>
</comment>
<dbReference type="GO" id="GO:0000172">
    <property type="term" value="C:ribonuclease MRP complex"/>
    <property type="evidence" value="ECO:0007669"/>
    <property type="project" value="InterPro"/>
</dbReference>